<evidence type="ECO:0000256" key="1">
    <source>
        <dbReference type="ARBA" id="ARBA00023015"/>
    </source>
</evidence>
<dbReference type="SMART" id="SM00342">
    <property type="entry name" value="HTH_ARAC"/>
    <property type="match status" value="1"/>
</dbReference>
<reference evidence="5" key="2">
    <citation type="submission" date="2020-09" db="EMBL/GenBank/DDBJ databases">
        <authorList>
            <person name="Sun Q."/>
            <person name="Zhou Y."/>
        </authorList>
    </citation>
    <scope>NUCLEOTIDE SEQUENCE</scope>
    <source>
        <strain evidence="5">CGMCC 1.12195</strain>
    </source>
</reference>
<dbReference type="Gene3D" id="1.10.10.60">
    <property type="entry name" value="Homeodomain-like"/>
    <property type="match status" value="2"/>
</dbReference>
<evidence type="ECO:0000313" key="6">
    <source>
        <dbReference type="Proteomes" id="UP000660862"/>
    </source>
</evidence>
<evidence type="ECO:0000313" key="5">
    <source>
        <dbReference type="EMBL" id="GGG92219.1"/>
    </source>
</evidence>
<keyword evidence="3" id="KW-0804">Transcription</keyword>
<reference evidence="5" key="1">
    <citation type="journal article" date="2014" name="Int. J. Syst. Evol. Microbiol.">
        <title>Complete genome sequence of Corynebacterium casei LMG S-19264T (=DSM 44701T), isolated from a smear-ripened cheese.</title>
        <authorList>
            <consortium name="US DOE Joint Genome Institute (JGI-PGF)"/>
            <person name="Walter F."/>
            <person name="Albersmeier A."/>
            <person name="Kalinowski J."/>
            <person name="Ruckert C."/>
        </authorList>
    </citation>
    <scope>NUCLEOTIDE SEQUENCE</scope>
    <source>
        <strain evidence="5">CGMCC 1.12195</strain>
    </source>
</reference>
<keyword evidence="6" id="KW-1185">Reference proteome</keyword>
<dbReference type="AlphaFoldDB" id="A0A917HVG3"/>
<dbReference type="Gene3D" id="2.60.120.10">
    <property type="entry name" value="Jelly Rolls"/>
    <property type="match status" value="1"/>
</dbReference>
<accession>A0A917HVG3</accession>
<dbReference type="PROSITE" id="PS01124">
    <property type="entry name" value="HTH_ARAC_FAMILY_2"/>
    <property type="match status" value="1"/>
</dbReference>
<keyword evidence="1" id="KW-0805">Transcription regulation</keyword>
<comment type="caution">
    <text evidence="5">The sequence shown here is derived from an EMBL/GenBank/DDBJ whole genome shotgun (WGS) entry which is preliminary data.</text>
</comment>
<dbReference type="PROSITE" id="PS00041">
    <property type="entry name" value="HTH_ARAC_FAMILY_1"/>
    <property type="match status" value="1"/>
</dbReference>
<dbReference type="SUPFAM" id="SSF46689">
    <property type="entry name" value="Homeodomain-like"/>
    <property type="match status" value="2"/>
</dbReference>
<protein>
    <submittedName>
        <fullName evidence="5">AraC family transcriptional regulator</fullName>
    </submittedName>
</protein>
<evidence type="ECO:0000259" key="4">
    <source>
        <dbReference type="PROSITE" id="PS01124"/>
    </source>
</evidence>
<proteinExistence type="predicted"/>
<dbReference type="Pfam" id="PF12833">
    <property type="entry name" value="HTH_18"/>
    <property type="match status" value="1"/>
</dbReference>
<keyword evidence="2" id="KW-0238">DNA-binding</keyword>
<dbReference type="PRINTS" id="PR00032">
    <property type="entry name" value="HTHARAC"/>
</dbReference>
<dbReference type="GO" id="GO:0003700">
    <property type="term" value="F:DNA-binding transcription factor activity"/>
    <property type="evidence" value="ECO:0007669"/>
    <property type="project" value="InterPro"/>
</dbReference>
<gene>
    <name evidence="5" type="ORF">GCM10007415_28690</name>
</gene>
<organism evidence="5 6">
    <name type="scientific">Parapedobacter pyrenivorans</name>
    <dbReference type="NCBI Taxonomy" id="1305674"/>
    <lineage>
        <taxon>Bacteria</taxon>
        <taxon>Pseudomonadati</taxon>
        <taxon>Bacteroidota</taxon>
        <taxon>Sphingobacteriia</taxon>
        <taxon>Sphingobacteriales</taxon>
        <taxon>Sphingobacteriaceae</taxon>
        <taxon>Parapedobacter</taxon>
    </lineage>
</organism>
<dbReference type="EMBL" id="BMER01000002">
    <property type="protein sequence ID" value="GGG92219.1"/>
    <property type="molecule type" value="Genomic_DNA"/>
</dbReference>
<dbReference type="InterPro" id="IPR009057">
    <property type="entry name" value="Homeodomain-like_sf"/>
</dbReference>
<dbReference type="InterPro" id="IPR014710">
    <property type="entry name" value="RmlC-like_jellyroll"/>
</dbReference>
<dbReference type="PANTHER" id="PTHR43280">
    <property type="entry name" value="ARAC-FAMILY TRANSCRIPTIONAL REGULATOR"/>
    <property type="match status" value="1"/>
</dbReference>
<dbReference type="SUPFAM" id="SSF51182">
    <property type="entry name" value="RmlC-like cupins"/>
    <property type="match status" value="1"/>
</dbReference>
<dbReference type="PANTHER" id="PTHR43280:SF34">
    <property type="entry name" value="ARAC-FAMILY TRANSCRIPTIONAL REGULATOR"/>
    <property type="match status" value="1"/>
</dbReference>
<sequence>MKPLLKIVNTQKDKSFQIMSVDEPYFFPSWHFHPDYEIMLVQEGTGMRFVGDSMQRFRSGDLVFYGANIPHLYRSDPDYYRKDSILRSKAIVVYFKEDFLGKDFWNIPDMALIRRLLHQSKKGIKFKGATKEKLKHHIQRFDDHKDGADKIIDLLTILKIMASTGEYECLSSDSFARYVDEDDCERMNRVYQYIMDHYVENPTLEEVSSVANMSVTAFCRYFKSRTNKTYTQFLNEIKIGNACKLLIDDQLSISQVCFETGFNNFPHFNNQFKKIVGLTPSQYQSVHLKPMRLPNIS</sequence>
<dbReference type="InterPro" id="IPR018062">
    <property type="entry name" value="HTH_AraC-typ_CS"/>
</dbReference>
<dbReference type="InterPro" id="IPR020449">
    <property type="entry name" value="Tscrpt_reg_AraC-type_HTH"/>
</dbReference>
<evidence type="ECO:0000256" key="3">
    <source>
        <dbReference type="ARBA" id="ARBA00023163"/>
    </source>
</evidence>
<dbReference type="RefSeq" id="WP_188506711.1">
    <property type="nucleotide sequence ID" value="NZ_BMER01000002.1"/>
</dbReference>
<dbReference type="InterPro" id="IPR003313">
    <property type="entry name" value="AraC-bd"/>
</dbReference>
<dbReference type="GO" id="GO:0043565">
    <property type="term" value="F:sequence-specific DNA binding"/>
    <property type="evidence" value="ECO:0007669"/>
    <property type="project" value="InterPro"/>
</dbReference>
<dbReference type="CDD" id="cd06976">
    <property type="entry name" value="cupin_MtlR-like_N"/>
    <property type="match status" value="1"/>
</dbReference>
<name>A0A917HVG3_9SPHI</name>
<evidence type="ECO:0000256" key="2">
    <source>
        <dbReference type="ARBA" id="ARBA00023125"/>
    </source>
</evidence>
<dbReference type="Proteomes" id="UP000660862">
    <property type="component" value="Unassembled WGS sequence"/>
</dbReference>
<dbReference type="Pfam" id="PF02311">
    <property type="entry name" value="AraC_binding"/>
    <property type="match status" value="1"/>
</dbReference>
<feature type="domain" description="HTH araC/xylS-type" evidence="4">
    <location>
        <begin position="188"/>
        <end position="286"/>
    </location>
</feature>
<dbReference type="InterPro" id="IPR018060">
    <property type="entry name" value="HTH_AraC"/>
</dbReference>
<dbReference type="InterPro" id="IPR011051">
    <property type="entry name" value="RmlC_Cupin_sf"/>
</dbReference>